<dbReference type="Proteomes" id="UP000829685">
    <property type="component" value="Unassembled WGS sequence"/>
</dbReference>
<dbReference type="Gene3D" id="3.30.300.30">
    <property type="match status" value="3"/>
</dbReference>
<dbReference type="Pfam" id="PF00550">
    <property type="entry name" value="PP-binding"/>
    <property type="match status" value="4"/>
</dbReference>
<gene>
    <name evidence="6" type="ORF">JX265_005357</name>
</gene>
<evidence type="ECO:0000259" key="5">
    <source>
        <dbReference type="PROSITE" id="PS50075"/>
    </source>
</evidence>
<feature type="domain" description="Carrier" evidence="5">
    <location>
        <begin position="3481"/>
        <end position="3557"/>
    </location>
</feature>
<dbReference type="FunFam" id="3.40.50.12780:FF:000014">
    <property type="entry name" value="Nonribosomal peptide synthetase 1"/>
    <property type="match status" value="1"/>
</dbReference>
<evidence type="ECO:0000256" key="4">
    <source>
        <dbReference type="ARBA" id="ARBA00029454"/>
    </source>
</evidence>
<dbReference type="CDD" id="cd19542">
    <property type="entry name" value="CT_NRPS-like"/>
    <property type="match status" value="2"/>
</dbReference>
<dbReference type="PANTHER" id="PTHR45527:SF16">
    <property type="entry name" value="NONRIBOSOMAL PEPTIDE SYNTHASE ATNA-RELATED"/>
    <property type="match status" value="1"/>
</dbReference>
<dbReference type="InterPro" id="IPR001242">
    <property type="entry name" value="Condensation_dom"/>
</dbReference>
<dbReference type="SUPFAM" id="SSF56801">
    <property type="entry name" value="Acetyl-CoA synthetase-like"/>
    <property type="match status" value="3"/>
</dbReference>
<dbReference type="CDD" id="cd19545">
    <property type="entry name" value="FUM14_C_NRPS-like"/>
    <property type="match status" value="2"/>
</dbReference>
<name>A0A9P9WP32_9PEZI</name>
<feature type="domain" description="Carrier" evidence="5">
    <location>
        <begin position="1301"/>
        <end position="1377"/>
    </location>
</feature>
<dbReference type="EMBL" id="JAFIMR010000011">
    <property type="protein sequence ID" value="KAI1872477.1"/>
    <property type="molecule type" value="Genomic_DNA"/>
</dbReference>
<keyword evidence="7" id="KW-1185">Reference proteome</keyword>
<keyword evidence="1" id="KW-0596">Phosphopantetheine</keyword>
<dbReference type="InterPro" id="IPR023213">
    <property type="entry name" value="CAT-like_dom_sf"/>
</dbReference>
<accession>A0A9P9WP32</accession>
<dbReference type="FunFam" id="3.30.300.30:FF:000015">
    <property type="entry name" value="Nonribosomal peptide synthase SidD"/>
    <property type="match status" value="3"/>
</dbReference>
<dbReference type="Gene3D" id="3.30.559.10">
    <property type="entry name" value="Chloramphenicol acetyltransferase-like domain"/>
    <property type="match status" value="4"/>
</dbReference>
<dbReference type="PROSITE" id="PS00455">
    <property type="entry name" value="AMP_BINDING"/>
    <property type="match status" value="3"/>
</dbReference>
<dbReference type="NCBIfam" id="TIGR01733">
    <property type="entry name" value="AA-adenyl-dom"/>
    <property type="match status" value="3"/>
</dbReference>
<dbReference type="InterPro" id="IPR020845">
    <property type="entry name" value="AMP-binding_CS"/>
</dbReference>
<dbReference type="InterPro" id="IPR000873">
    <property type="entry name" value="AMP-dep_synth/lig_dom"/>
</dbReference>
<comment type="caution">
    <text evidence="6">The sequence shown here is derived from an EMBL/GenBank/DDBJ whole genome shotgun (WGS) entry which is preliminary data.</text>
</comment>
<dbReference type="PROSITE" id="PS00012">
    <property type="entry name" value="PHOSPHOPANTETHEINE"/>
    <property type="match status" value="2"/>
</dbReference>
<keyword evidence="3" id="KW-0436">Ligase</keyword>
<evidence type="ECO:0000313" key="7">
    <source>
        <dbReference type="Proteomes" id="UP000829685"/>
    </source>
</evidence>
<dbReference type="InterPro" id="IPR009081">
    <property type="entry name" value="PP-bd_ACP"/>
</dbReference>
<dbReference type="InterPro" id="IPR042099">
    <property type="entry name" value="ANL_N_sf"/>
</dbReference>
<dbReference type="InterPro" id="IPR010071">
    <property type="entry name" value="AA_adenyl_dom"/>
</dbReference>
<dbReference type="InterPro" id="IPR006162">
    <property type="entry name" value="Ppantetheine_attach_site"/>
</dbReference>
<dbReference type="NCBIfam" id="NF003417">
    <property type="entry name" value="PRK04813.1"/>
    <property type="match status" value="3"/>
</dbReference>
<evidence type="ECO:0000256" key="2">
    <source>
        <dbReference type="ARBA" id="ARBA00022553"/>
    </source>
</evidence>
<dbReference type="Pfam" id="PF00668">
    <property type="entry name" value="Condensation"/>
    <property type="match status" value="4"/>
</dbReference>
<dbReference type="InterPro" id="IPR020806">
    <property type="entry name" value="PKS_PP-bd"/>
</dbReference>
<protein>
    <recommendedName>
        <fullName evidence="5">Carrier domain-containing protein</fullName>
    </recommendedName>
</protein>
<dbReference type="Gene3D" id="3.40.50.12780">
    <property type="entry name" value="N-terminal domain of ligase-like"/>
    <property type="match status" value="3"/>
</dbReference>
<dbReference type="CDD" id="cd05918">
    <property type="entry name" value="A_NRPS_SidN3_like"/>
    <property type="match status" value="3"/>
</dbReference>
<dbReference type="FunFam" id="3.30.559.30:FF:000003">
    <property type="entry name" value="Nonribosomal peptide synthase SidD"/>
    <property type="match status" value="2"/>
</dbReference>
<dbReference type="Pfam" id="PF00501">
    <property type="entry name" value="AMP-binding"/>
    <property type="match status" value="3"/>
</dbReference>
<dbReference type="GO" id="GO:0016874">
    <property type="term" value="F:ligase activity"/>
    <property type="evidence" value="ECO:0007669"/>
    <property type="project" value="UniProtKB-KW"/>
</dbReference>
<dbReference type="InterPro" id="IPR045851">
    <property type="entry name" value="AMP-bd_C_sf"/>
</dbReference>
<dbReference type="SUPFAM" id="SSF47336">
    <property type="entry name" value="ACP-like"/>
    <property type="match status" value="4"/>
</dbReference>
<dbReference type="InterPro" id="IPR036736">
    <property type="entry name" value="ACP-like_sf"/>
</dbReference>
<dbReference type="Gene3D" id="1.10.1200.10">
    <property type="entry name" value="ACP-like"/>
    <property type="match status" value="4"/>
</dbReference>
<dbReference type="SMART" id="SM00823">
    <property type="entry name" value="PKS_PP"/>
    <property type="match status" value="3"/>
</dbReference>
<feature type="domain" description="Carrier" evidence="5">
    <location>
        <begin position="215"/>
        <end position="291"/>
    </location>
</feature>
<dbReference type="PANTHER" id="PTHR45527">
    <property type="entry name" value="NONRIBOSOMAL PEPTIDE SYNTHETASE"/>
    <property type="match status" value="1"/>
</dbReference>
<feature type="domain" description="Carrier" evidence="5">
    <location>
        <begin position="2386"/>
        <end position="2462"/>
    </location>
</feature>
<comment type="similarity">
    <text evidence="4">Belongs to the NRP synthetase family.</text>
</comment>
<sequence length="4010" mass="444078">MGSIDNTASTKLATLNGEGIKNVSAQTIVETVWAITHFIYTGDNEVKFVRHFLSQSHGRDDDAKRQPFSTRGYRINSESTPADIASTGCDVAHQNGQAPGLERESKAPDFTRFLRQTELLLIEGQPGSGMNHPFLKGEPHSLLVEASVWDGVIDFTATLHTSNHQKYLVDLEDKMTRVCGFVAKNWNSPLSQYTKVTNEVQLSQVQPKGSSAKHELANDPAELLRSLWRGVLHSPNAPLGPDDNFFRVGGDSIKAIELVGALREHRRALTVSQIYRTPTLGEMAKNLVLLDRLPHEEPPKALELISQSISREDCIDQVARACQVEPLMVDDVYPATPMQEALMAISAHRPGVYAHRVVFKIPESLQIERFKKAWYTLVSKQPVFRTRIVTLPSIGTVQVVIRSGIDWHSGMSLHEFVQYDEELPYTYGSDLSRYGIVHDDEGEPHFVWSGHHAISDGWSRPAMFRDVQKIYLEGVATHQVPYTQFIRHLIEMSIEESEEFWTEQFPDTVEIYPRLPTSGYTPQALQLQTIDISLERRADSGITTATLVQAAWALITAAYANTDEAVFGLTLSGRDAPVPGITQMMGITITTVPVRIVLDYTSTVLEYLEEVQEYILQVKQHQHLGLQRIYRLSPEAKSAASFQNLLVIQPAGEDEDFAGLTELGLQPIQVDEKDTRDYGITVQCSIGSSGSLLQVKAHYDEKVVGSKQVESMLHLFEHHIRQLATESTVSSLHDLDNMSPHDLGLLATWNASMPPAVEKTLHGLIAEKARETPGAVALDGPDSRVTYAELDSISSQLAGYIQEVSNISPNSRVVLSFAKSTLPVFAILATLKSGGVCVSTNPEHPTPRLLEIVQDVESRVVLCDEKSVDRFKGQVPHVIGITDALIEQLKSAAAYKSLPNVLPSNESFVVYTSGSTGKPKGSVLEHRSLATHLKALGERIGLDERSRTLQFSAYTFDVHILEIVGTLVHGGCVCVISDHERMNNLSQVINERGVNFSSLTKTVSRLLDPDQVPTLKKLILTGEPNGRQDYWRWSRRVSLYNGLGPSECTPLVCLTRGAVAPDDDPSNIGHAMGCHLWVTDHRRPDRLVPIGCVGELVVEGPIVGRGYINRPRENAAAFVLDPAWSRDGSGRSRRFYRSGDLARMNTDGSITFIGRADNQVKIHGQRVELGEIEDSLRRCSHVFANSAVEAVTISSRGGTSTLAVFCSREDHEQSKLKRHDAVEVPILAMDHESEIEFKKAQLDLAKTLPQYMIPSIFLPVRHLPFNPSGKLERKTLHHWVSRLNANDLGQYFLTSQTVTRPPESDMEKKLQSLWAKVLNIPTNAIGAESHFFRSGGDSVLSMKLIAEARCEGIAMTVADVFRMPMLKDMALTIEPDVSTKPRDDEVARFEAFSLIRDKEALSGYIAEAAQDCGVGPDLVEDMYPCTPIQEALMAVSSHRPEAYTYQVVLKLPSSMDLDRFKSSWDTLVSEFAIFRTRIVFKRDVGSLQVVLRSNITWHESTGMPPEQYLEQNGTLHVGYGSELSRFVIVHHGGDTVFVGTFHHSLYDGWSLMRTYEEFSSIFLHGELARPVVPYGRFMGHLSSVDGNESDEFWRSQFPTITENYPRLPPGHTPRPLHNKSSTVQLTRTVGSEVTLATVVQTAWAILMSLYSGSNDLVFGLTLSGRDAPIDGITDMVGPTLTSVPIMMHINNDMTLGALLDSMQRKTTDIRRHQHVGLQRIRHLSPEASVAVDFRNLLVVHTMGDAEITSPLRALGIQTMKSKAEESLDIALTAECTIRGDALDVLINYDDEVVAGQQVDFIHHQLGYIISLLSKESPTTRLRDVDLVSADELTHMQSWNNNLPEYTQEVLHELVEAQARATPNAIATTGFDGEFTYEELDSITNKLAAYLTSIGVGPEKHVVLSFRKSTWPIIAMLAVLKSGGVCVSVNFEHPLNRRLDIVQDVEPVVILCDADQQAEYSGHSPHVVVVGATLFAHTLTQEPSNTWVRPKIQPSNAAFIVYTSGSTGKPKGCILEHHAVCLSQKINADTMNITSSTRALQFATYTWDPSILEIFGPLIRGGCVCVISDDERMNNLTASINARGANWTFQTPTVAQIIVPDDVPNLDTIVFCGEPLTKKVVQPWSAAGHAQMINFYSAAETSNIGAINLAPDKQTGLISIGRSSGCGMWVVQRHDPNQLVPRGCVGELLIEGHAVIRGYWNRQEANSAAFIEDPTWSRSGQAELKHRRFYRTGDIAYFNPDGSIQLLGRGDRQVKIRGQRVELHEIEYQIHQQLPIGSEVTAEIVELDAATLTAFIRLPTFCAIEGQNSLQIQAETDVKEFQNVVESLQRSLPETLPQYMLPTAFVPISYTPRLATTKTDRKLLKQFAQRLEKDAIFGNTLSNEKTPPRDETEASLQLVWSQILKLGLDRIGVHDSFLALGGDSITAMQVVSECRRLGVEILVSTILVERTIAAIAPHCKRLVTPEASSIDKPHAFAHLPQELDSLLSDHLIGLGHDSENSLIDSVYPCTAMQEGILLSQQVDSEVYQIQYVWEFTDNPAFGENLSSRLSLAWDTIVHRHPSMRTGIIEHSTEHGHFLQVVLKRHPAPRFLQAEQAIKDVSDVLQLPTPAEDNFLTYMPRLTLYRTMDGRAICKLKVSHVLIDAVSLDVFMQELISSLLGHELASPVMNFAKYVEYEKNIRSEQSIAYWEDHLKNVQPCHVPTNNDQEAFSGLKEYGFIQLPENATEGMAAFCSRLGVTQAAFMQAAWAIVLATFTGQSDACFGYLASGRDTPIDGIEGSIGPIISMQICRVQIEATVKEILQRVNTDVIVGLEHRNCSLALIQNRLGLKATPLFNTCMTVRRALDLAEQEKLDTLIRPLQSPERTEYAIALSASVRATGAIISMSYQRGKISQDYARSIAGSLETVIRSLLESEAKPVHSIELIGTEDLKRVQGWNSPPSPVVYSTLHGLVEAQAQATPDAIATSGFDSQLTYGQLNLMSNRLASHLIGCGVGPGARVVLCFYKSTWPVVAMLAILKAGGVCVSTNPDHPFSRLLDTCHDVETTVVMCDERNASRFKDQIPHVITVGERLMGQLKRTAQLPLPEVKPHDAAFVVYTSGSTGKPKGCVLEHHSVAKSQLVNAKAMHITSTTRVAQFAAYTFDASICEIFAPLVVGGCLCVISDDERLDDLAMAMNDRKANWIMLTPTVAQLLSPSAVPTLKTLVFGGEPLGRKALDIWCGHVKLVNYWGPTECSNSGCLNGEITRDTNPLRIGRASGCHVWITEQGNPHRLVPIGCIGEMVVEGTMLGRGYVNRPDATAAAFVTDLAWSRGGKPDCTRRFYRTGDLGQFNSDGTITIAGRADNQVKIHGQRVELDEIKHQIAKSLPSGGEVVVDMVNISNQSWKTLAAFIKIGGYSTDKASPNTLEVTDSEQQQEFQSLVKELETTLPKVLPRYMVPSKFIPITRVPLTPSVKTDKRLLREFAKTLSGEIGSTCEPNSLEKQPTSDMERDLQTVWAHVLNRAISSIGIDETFMSLGGDSISAMQSAAQCRKMGIKLPVAVILQKKTIAAIAPYCTKISMAQTPRTAVKTFDIDQDQMDELLAVDLPRIGIKSIDDVEDIFPVSPFQKFTIEGHLDTPPRHWECFYFDLPNNIDHSRLQQVCVEMAENVPILRTLFIKHAGGFLQVVLKSLEPQIDIYNSQEDIDQLMARLFKEDLANLPTLGRPFHRFMIARTPTHSRLLLRLSHTQEDGLSRIALVQLLATLYEGRSPPEIVSYSKFMHHLKQHHEEDAKYWRSMLASTQPTYIWDTAKQPPMKGSGVIRIEETIPHFRTEGVTPATLFNAACALLLSSMTNSTDIIFGRMTSGRTGLDAEFQNLIGPTLNIIPLRVHLKKDFLVSDVVQSVHKQYVDSIPYENIGLDDIIRNCTDWKTSMAKFPVVTQFLNVDENSEVQLAGGGRFVARIWEPKDVDPYPWSLCLGAYIGRSGVKISIVANAAYADRAMVQRILNDLCRLIGTLTEHGDKQLGSLTALS</sequence>
<reference evidence="6" key="1">
    <citation type="submission" date="2021-03" db="EMBL/GenBank/DDBJ databases">
        <title>Revisited historic fungal species revealed as producer of novel bioactive compounds through whole genome sequencing and comparative genomics.</title>
        <authorList>
            <person name="Vignolle G.A."/>
            <person name="Hochenegger N."/>
            <person name="Mach R.L."/>
            <person name="Mach-Aigner A.R."/>
            <person name="Javad Rahimi M."/>
            <person name="Salim K.A."/>
            <person name="Chan C.M."/>
            <person name="Lim L.B.L."/>
            <person name="Cai F."/>
            <person name="Druzhinina I.S."/>
            <person name="U'Ren J.M."/>
            <person name="Derntl C."/>
        </authorList>
    </citation>
    <scope>NUCLEOTIDE SEQUENCE</scope>
    <source>
        <strain evidence="6">TUCIM 5799</strain>
    </source>
</reference>
<dbReference type="PROSITE" id="PS50075">
    <property type="entry name" value="CARRIER"/>
    <property type="match status" value="4"/>
</dbReference>
<evidence type="ECO:0000256" key="1">
    <source>
        <dbReference type="ARBA" id="ARBA00022450"/>
    </source>
</evidence>
<evidence type="ECO:0000256" key="3">
    <source>
        <dbReference type="ARBA" id="ARBA00022598"/>
    </source>
</evidence>
<dbReference type="GO" id="GO:0005737">
    <property type="term" value="C:cytoplasm"/>
    <property type="evidence" value="ECO:0007669"/>
    <property type="project" value="TreeGrafter"/>
</dbReference>
<dbReference type="FunFam" id="1.10.1200.10:FF:000005">
    <property type="entry name" value="Nonribosomal peptide synthetase 1"/>
    <property type="match status" value="2"/>
</dbReference>
<dbReference type="SUPFAM" id="SSF52777">
    <property type="entry name" value="CoA-dependent acyltransferases"/>
    <property type="match status" value="8"/>
</dbReference>
<proteinExistence type="inferred from homology"/>
<dbReference type="GO" id="GO:0044550">
    <property type="term" value="P:secondary metabolite biosynthetic process"/>
    <property type="evidence" value="ECO:0007669"/>
    <property type="project" value="TreeGrafter"/>
</dbReference>
<dbReference type="Gene3D" id="3.30.559.30">
    <property type="entry name" value="Nonribosomal peptide synthetase, condensation domain"/>
    <property type="match status" value="4"/>
</dbReference>
<keyword evidence="2" id="KW-0597">Phosphoprotein</keyword>
<dbReference type="GO" id="GO:0043041">
    <property type="term" value="P:amino acid activation for nonribosomal peptide biosynthetic process"/>
    <property type="evidence" value="ECO:0007669"/>
    <property type="project" value="TreeGrafter"/>
</dbReference>
<dbReference type="GO" id="GO:0031177">
    <property type="term" value="F:phosphopantetheine binding"/>
    <property type="evidence" value="ECO:0007669"/>
    <property type="project" value="InterPro"/>
</dbReference>
<evidence type="ECO:0000313" key="6">
    <source>
        <dbReference type="EMBL" id="KAI1872477.1"/>
    </source>
</evidence>
<organism evidence="6 7">
    <name type="scientific">Neoarthrinium moseri</name>
    <dbReference type="NCBI Taxonomy" id="1658444"/>
    <lineage>
        <taxon>Eukaryota</taxon>
        <taxon>Fungi</taxon>
        <taxon>Dikarya</taxon>
        <taxon>Ascomycota</taxon>
        <taxon>Pezizomycotina</taxon>
        <taxon>Sordariomycetes</taxon>
        <taxon>Xylariomycetidae</taxon>
        <taxon>Amphisphaeriales</taxon>
        <taxon>Apiosporaceae</taxon>
        <taxon>Neoarthrinium</taxon>
    </lineage>
</organism>